<feature type="region of interest" description="Disordered" evidence="1">
    <location>
        <begin position="1"/>
        <end position="30"/>
    </location>
</feature>
<evidence type="ECO:0000256" key="1">
    <source>
        <dbReference type="SAM" id="MobiDB-lite"/>
    </source>
</evidence>
<dbReference type="EMBL" id="BK016016">
    <property type="protein sequence ID" value="DAF89751.1"/>
    <property type="molecule type" value="Genomic_DNA"/>
</dbReference>
<name>A0A8S5U5M1_9CAUD</name>
<sequence>MITLQSGETDKIIVTDTTPTPPTPVDPVPDPEEIVGNINVTWNAMDGSFIDGKSIFIKRNMLGTSIEVSTDTIIADVDSFNVTPTTVQVTQTSGDTLSIQIPTEVLEEDIELIVTLSAYGR</sequence>
<protein>
    <submittedName>
        <fullName evidence="2">Uncharacterized protein</fullName>
    </submittedName>
</protein>
<organism evidence="2">
    <name type="scientific">Podoviridae sp. cthJQ11</name>
    <dbReference type="NCBI Taxonomy" id="2825267"/>
    <lineage>
        <taxon>Viruses</taxon>
        <taxon>Duplodnaviria</taxon>
        <taxon>Heunggongvirae</taxon>
        <taxon>Uroviricota</taxon>
        <taxon>Caudoviricetes</taxon>
    </lineage>
</organism>
<proteinExistence type="predicted"/>
<reference evidence="2" key="1">
    <citation type="journal article" date="2021" name="Proc. Natl. Acad. Sci. U.S.A.">
        <title>A Catalog of Tens of Thousands of Viruses from Human Metagenomes Reveals Hidden Associations with Chronic Diseases.</title>
        <authorList>
            <person name="Tisza M.J."/>
            <person name="Buck C.B."/>
        </authorList>
    </citation>
    <scope>NUCLEOTIDE SEQUENCE</scope>
    <source>
        <strain evidence="2">CthJQ11</strain>
    </source>
</reference>
<feature type="compositionally biased region" description="Pro residues" evidence="1">
    <location>
        <begin position="19"/>
        <end position="28"/>
    </location>
</feature>
<accession>A0A8S5U5M1</accession>
<evidence type="ECO:0000313" key="2">
    <source>
        <dbReference type="EMBL" id="DAF89751.1"/>
    </source>
</evidence>